<feature type="modified residue" description="N6-(pyridoxal phosphate)lysine" evidence="6">
    <location>
        <position position="201"/>
    </location>
</feature>
<evidence type="ECO:0000256" key="1">
    <source>
        <dbReference type="ARBA" id="ARBA00001933"/>
    </source>
</evidence>
<reference evidence="9" key="1">
    <citation type="submission" date="2016-10" db="EMBL/GenBank/DDBJ databases">
        <authorList>
            <person name="Varghese N."/>
            <person name="Submissions S."/>
        </authorList>
    </citation>
    <scope>NUCLEOTIDE SEQUENCE [LARGE SCALE GENOMIC DNA]</scope>
    <source>
        <strain evidence="9">DSM 6150</strain>
    </source>
</reference>
<keyword evidence="9" id="KW-1185">Reference proteome</keyword>
<evidence type="ECO:0000313" key="8">
    <source>
        <dbReference type="EMBL" id="SFN74996.1"/>
    </source>
</evidence>
<sequence length="346" mass="36773">MIPIDLRSDTVTRPALAMREAMFYAEVGDDGYGEDPTVNRLEQLAAELCGKEAGLFVSSGTQGNQIAVMVHAGRGQEVICDYQAHMFNSETGGISALSGAQPCPVMAPDGKLTPELIEPAIRERKMNAPQTALITVENTHNAAGGVYYTPAELGAVHALAAEYGIPVHMDGARVANAAVAQGLPLAELARHADSMQMCLSKGLCAPVGSVLVGSAEFIRQARRYRRLLGGGMRQAGILAAAGIVALETMLPRLADDHRNAGQLAQAIATTRLRIDLERVQTNIVLFDTAPLGVSAAEFIVRLREHGILAGNAYGRNKVRMVTHHDVSAGQIEYTISVIQRLAGEAC</sequence>
<comment type="cofactor">
    <cofactor evidence="1">
        <name>pyridoxal 5'-phosphate</name>
        <dbReference type="ChEBI" id="CHEBI:597326"/>
    </cofactor>
</comment>
<dbReference type="GO" id="GO:0006567">
    <property type="term" value="P:L-threonine catabolic process"/>
    <property type="evidence" value="ECO:0007669"/>
    <property type="project" value="TreeGrafter"/>
</dbReference>
<proteinExistence type="inferred from homology"/>
<dbReference type="GO" id="GO:0005829">
    <property type="term" value="C:cytosol"/>
    <property type="evidence" value="ECO:0007669"/>
    <property type="project" value="TreeGrafter"/>
</dbReference>
<comment type="subunit">
    <text evidence="3">Homotetramer.</text>
</comment>
<dbReference type="PANTHER" id="PTHR48097:SF9">
    <property type="entry name" value="L-THREONINE ALDOLASE"/>
    <property type="match status" value="1"/>
</dbReference>
<feature type="domain" description="Aromatic amino acid beta-eliminating lyase/threonine aldolase" evidence="7">
    <location>
        <begin position="5"/>
        <end position="287"/>
    </location>
</feature>
<gene>
    <name evidence="8" type="ORF">SAMN05660284_02186</name>
</gene>
<dbReference type="InterPro" id="IPR015424">
    <property type="entry name" value="PyrdxlP-dep_Trfase"/>
</dbReference>
<evidence type="ECO:0000256" key="6">
    <source>
        <dbReference type="PIRSR" id="PIRSR017617-1"/>
    </source>
</evidence>
<accession>A0A1I5BK11</accession>
<dbReference type="AlphaFoldDB" id="A0A1I5BK11"/>
<dbReference type="Gene3D" id="3.40.640.10">
    <property type="entry name" value="Type I PLP-dependent aspartate aminotransferase-like (Major domain)"/>
    <property type="match status" value="1"/>
</dbReference>
<dbReference type="EMBL" id="FOVE01000016">
    <property type="protein sequence ID" value="SFN74996.1"/>
    <property type="molecule type" value="Genomic_DNA"/>
</dbReference>
<dbReference type="OrthoDB" id="9774495at2"/>
<organism evidence="8 9">
    <name type="scientific">Formivibrio citricus</name>
    <dbReference type="NCBI Taxonomy" id="83765"/>
    <lineage>
        <taxon>Bacteria</taxon>
        <taxon>Pseudomonadati</taxon>
        <taxon>Pseudomonadota</taxon>
        <taxon>Betaproteobacteria</taxon>
        <taxon>Neisseriales</taxon>
        <taxon>Chitinibacteraceae</taxon>
        <taxon>Formivibrio</taxon>
    </lineage>
</organism>
<evidence type="ECO:0000259" key="7">
    <source>
        <dbReference type="Pfam" id="PF01212"/>
    </source>
</evidence>
<evidence type="ECO:0000256" key="4">
    <source>
        <dbReference type="ARBA" id="ARBA00022898"/>
    </source>
</evidence>
<dbReference type="PIRSF" id="PIRSF017617">
    <property type="entry name" value="Thr_aldolase"/>
    <property type="match status" value="1"/>
</dbReference>
<name>A0A1I5BK11_9NEIS</name>
<dbReference type="PANTHER" id="PTHR48097">
    <property type="entry name" value="L-THREONINE ALDOLASE-RELATED"/>
    <property type="match status" value="1"/>
</dbReference>
<evidence type="ECO:0000256" key="3">
    <source>
        <dbReference type="ARBA" id="ARBA00011881"/>
    </source>
</evidence>
<dbReference type="FunFam" id="3.40.640.10:FF:000030">
    <property type="entry name" value="Low-specificity L-threonine aldolase"/>
    <property type="match status" value="1"/>
</dbReference>
<evidence type="ECO:0000256" key="2">
    <source>
        <dbReference type="ARBA" id="ARBA00006966"/>
    </source>
</evidence>
<dbReference type="NCBIfam" id="NF041359">
    <property type="entry name" value="GntG_guanitoxin"/>
    <property type="match status" value="1"/>
</dbReference>
<keyword evidence="4" id="KW-0663">Pyridoxal phosphate</keyword>
<comment type="similarity">
    <text evidence="2">Belongs to the threonine aldolase family.</text>
</comment>
<dbReference type="FunFam" id="3.90.1150.10:FF:000041">
    <property type="entry name" value="Low-specificity L-threonine aldolase"/>
    <property type="match status" value="1"/>
</dbReference>
<dbReference type="GO" id="GO:0008732">
    <property type="term" value="F:L-allo-threonine aldolase activity"/>
    <property type="evidence" value="ECO:0007669"/>
    <property type="project" value="TreeGrafter"/>
</dbReference>
<dbReference type="Gene3D" id="3.90.1150.10">
    <property type="entry name" value="Aspartate Aminotransferase, domain 1"/>
    <property type="match status" value="1"/>
</dbReference>
<dbReference type="InterPro" id="IPR015421">
    <property type="entry name" value="PyrdxlP-dep_Trfase_major"/>
</dbReference>
<dbReference type="Pfam" id="PF01212">
    <property type="entry name" value="Beta_elim_lyase"/>
    <property type="match status" value="1"/>
</dbReference>
<keyword evidence="5" id="KW-0456">Lyase</keyword>
<protein>
    <submittedName>
        <fullName evidence="8">L-threonine aldolase</fullName>
    </submittedName>
</protein>
<dbReference type="InterPro" id="IPR015422">
    <property type="entry name" value="PyrdxlP-dep_Trfase_small"/>
</dbReference>
<dbReference type="InterPro" id="IPR001597">
    <property type="entry name" value="ArAA_b-elim_lyase/Thr_aldolase"/>
</dbReference>
<dbReference type="GO" id="GO:0006545">
    <property type="term" value="P:glycine biosynthetic process"/>
    <property type="evidence" value="ECO:0007669"/>
    <property type="project" value="TreeGrafter"/>
</dbReference>
<dbReference type="SUPFAM" id="SSF53383">
    <property type="entry name" value="PLP-dependent transferases"/>
    <property type="match status" value="1"/>
</dbReference>
<evidence type="ECO:0000256" key="5">
    <source>
        <dbReference type="ARBA" id="ARBA00023239"/>
    </source>
</evidence>
<dbReference type="CDD" id="cd06502">
    <property type="entry name" value="TA_like"/>
    <property type="match status" value="1"/>
</dbReference>
<dbReference type="RefSeq" id="WP_091196112.1">
    <property type="nucleotide sequence ID" value="NZ_FOVE01000016.1"/>
</dbReference>
<evidence type="ECO:0000313" key="9">
    <source>
        <dbReference type="Proteomes" id="UP000242869"/>
    </source>
</evidence>
<dbReference type="InterPro" id="IPR023603">
    <property type="entry name" value="Low_specificity_L-TA-like"/>
</dbReference>
<dbReference type="STRING" id="83765.SAMN05660284_02186"/>
<dbReference type="Proteomes" id="UP000242869">
    <property type="component" value="Unassembled WGS sequence"/>
</dbReference>